<dbReference type="EMBL" id="RAZM01000154">
    <property type="protein sequence ID" value="RLT78214.1"/>
    <property type="molecule type" value="Genomic_DNA"/>
</dbReference>
<dbReference type="RefSeq" id="WP_121768660.1">
    <property type="nucleotide sequence ID" value="NZ_RAZM01000154.1"/>
</dbReference>
<evidence type="ECO:0008006" key="3">
    <source>
        <dbReference type="Google" id="ProtNLM"/>
    </source>
</evidence>
<dbReference type="Proteomes" id="UP000267159">
    <property type="component" value="Unassembled WGS sequence"/>
</dbReference>
<organism evidence="1 2">
    <name type="scientific">Bacteroides acidifaciens</name>
    <dbReference type="NCBI Taxonomy" id="85831"/>
    <lineage>
        <taxon>Bacteria</taxon>
        <taxon>Pseudomonadati</taxon>
        <taxon>Bacteroidota</taxon>
        <taxon>Bacteroidia</taxon>
        <taxon>Bacteroidales</taxon>
        <taxon>Bacteroidaceae</taxon>
        <taxon>Bacteroides</taxon>
    </lineage>
</organism>
<name>A0A3L8A2M3_9BACE</name>
<evidence type="ECO:0000313" key="1">
    <source>
        <dbReference type="EMBL" id="RLT78214.1"/>
    </source>
</evidence>
<accession>A0A3L8A2M3</accession>
<gene>
    <name evidence="1" type="ORF">D7Y07_20500</name>
</gene>
<dbReference type="AlphaFoldDB" id="A0A3L8A2M3"/>
<protein>
    <recommendedName>
        <fullName evidence="3">DNA-binding protein</fullName>
    </recommendedName>
</protein>
<evidence type="ECO:0000313" key="2">
    <source>
        <dbReference type="Proteomes" id="UP000267159"/>
    </source>
</evidence>
<sequence length="94" mass="10917">MLTIDFPDKSVTYDTFVRDVASSVVRMLADTHNDPEMVSQRKAYAMFGRGNVDRWRKQGKITPCKRPGKIEYRTIELRTLQNYIEKSIFSTPAQ</sequence>
<proteinExistence type="predicted"/>
<reference evidence="1 2" key="1">
    <citation type="submission" date="2018-09" db="EMBL/GenBank/DDBJ databases">
        <title>Murine metabolic-syndrome-specific gut microbial biobank.</title>
        <authorList>
            <person name="Liu C."/>
        </authorList>
    </citation>
    <scope>NUCLEOTIDE SEQUENCE [LARGE SCALE GENOMIC DNA]</scope>
    <source>
        <strain evidence="1 2">0.1X-D8-26</strain>
    </source>
</reference>
<comment type="caution">
    <text evidence="1">The sequence shown here is derived from an EMBL/GenBank/DDBJ whole genome shotgun (WGS) entry which is preliminary data.</text>
</comment>